<sequence length="55" mass="6353">MVSSIRATRTKAQYHETVSAMAFELNISCLVPGLIKGITYTKREREREMDMEEKC</sequence>
<accession>A0A6A4QNF2</accession>
<reference evidence="2" key="1">
    <citation type="journal article" date="2020" name="Nat. Commun.">
        <title>Genome sequence of the cluster root forming white lupin.</title>
        <authorList>
            <person name="Hufnagel B."/>
            <person name="Marques A."/>
            <person name="Soriano A."/>
            <person name="Marques L."/>
            <person name="Divol F."/>
            <person name="Doumas P."/>
            <person name="Sallet E."/>
            <person name="Mancinotti D."/>
            <person name="Carrere S."/>
            <person name="Marande W."/>
            <person name="Arribat S."/>
            <person name="Keller J."/>
            <person name="Huneau C."/>
            <person name="Blein T."/>
            <person name="Aime D."/>
            <person name="Laguerre M."/>
            <person name="Taylor J."/>
            <person name="Schubert V."/>
            <person name="Nelson M."/>
            <person name="Geu-Flores F."/>
            <person name="Crespi M."/>
            <person name="Gallardo-Guerrero K."/>
            <person name="Delaux P.-M."/>
            <person name="Salse J."/>
            <person name="Berges H."/>
            <person name="Guyot R."/>
            <person name="Gouzy J."/>
            <person name="Peret B."/>
        </authorList>
    </citation>
    <scope>NUCLEOTIDE SEQUENCE [LARGE SCALE GENOMIC DNA]</scope>
    <source>
        <strain evidence="2">cv. Amiga</strain>
    </source>
</reference>
<evidence type="ECO:0000313" key="1">
    <source>
        <dbReference type="EMBL" id="KAE9615561.1"/>
    </source>
</evidence>
<dbReference type="EMBL" id="WOCE01000004">
    <property type="protein sequence ID" value="KAE9615561.1"/>
    <property type="molecule type" value="Genomic_DNA"/>
</dbReference>
<dbReference type="Proteomes" id="UP000447434">
    <property type="component" value="Chromosome 4"/>
</dbReference>
<organism evidence="1 2">
    <name type="scientific">Lupinus albus</name>
    <name type="common">White lupine</name>
    <name type="synonym">Lupinus termis</name>
    <dbReference type="NCBI Taxonomy" id="3870"/>
    <lineage>
        <taxon>Eukaryota</taxon>
        <taxon>Viridiplantae</taxon>
        <taxon>Streptophyta</taxon>
        <taxon>Embryophyta</taxon>
        <taxon>Tracheophyta</taxon>
        <taxon>Spermatophyta</taxon>
        <taxon>Magnoliopsida</taxon>
        <taxon>eudicotyledons</taxon>
        <taxon>Gunneridae</taxon>
        <taxon>Pentapetalae</taxon>
        <taxon>rosids</taxon>
        <taxon>fabids</taxon>
        <taxon>Fabales</taxon>
        <taxon>Fabaceae</taxon>
        <taxon>Papilionoideae</taxon>
        <taxon>50 kb inversion clade</taxon>
        <taxon>genistoids sensu lato</taxon>
        <taxon>core genistoids</taxon>
        <taxon>Genisteae</taxon>
        <taxon>Lupinus</taxon>
    </lineage>
</organism>
<protein>
    <submittedName>
        <fullName evidence="1">Uncharacterized protein</fullName>
    </submittedName>
</protein>
<comment type="caution">
    <text evidence="1">The sequence shown here is derived from an EMBL/GenBank/DDBJ whole genome shotgun (WGS) entry which is preliminary data.</text>
</comment>
<proteinExistence type="predicted"/>
<evidence type="ECO:0000313" key="2">
    <source>
        <dbReference type="Proteomes" id="UP000447434"/>
    </source>
</evidence>
<keyword evidence="2" id="KW-1185">Reference proteome</keyword>
<dbReference type="AlphaFoldDB" id="A0A6A4QNF2"/>
<gene>
    <name evidence="1" type="ORF">Lalb_Chr04g0256611</name>
</gene>
<name>A0A6A4QNF2_LUPAL</name>